<organism evidence="3 4">
    <name type="scientific">Hibiscus syriacus</name>
    <name type="common">Rose of Sharon</name>
    <dbReference type="NCBI Taxonomy" id="106335"/>
    <lineage>
        <taxon>Eukaryota</taxon>
        <taxon>Viridiplantae</taxon>
        <taxon>Streptophyta</taxon>
        <taxon>Embryophyta</taxon>
        <taxon>Tracheophyta</taxon>
        <taxon>Spermatophyta</taxon>
        <taxon>Magnoliopsida</taxon>
        <taxon>eudicotyledons</taxon>
        <taxon>Gunneridae</taxon>
        <taxon>Pentapetalae</taxon>
        <taxon>rosids</taxon>
        <taxon>malvids</taxon>
        <taxon>Malvales</taxon>
        <taxon>Malvaceae</taxon>
        <taxon>Malvoideae</taxon>
        <taxon>Hibiscus</taxon>
    </lineage>
</organism>
<evidence type="ECO:0000256" key="1">
    <source>
        <dbReference type="ARBA" id="ARBA00022614"/>
    </source>
</evidence>
<proteinExistence type="predicted"/>
<dbReference type="SUPFAM" id="SSF52058">
    <property type="entry name" value="L domain-like"/>
    <property type="match status" value="1"/>
</dbReference>
<dbReference type="Pfam" id="PF00560">
    <property type="entry name" value="LRR_1"/>
    <property type="match status" value="2"/>
</dbReference>
<dbReference type="InterPro" id="IPR003591">
    <property type="entry name" value="Leu-rich_rpt_typical-subtyp"/>
</dbReference>
<evidence type="ECO:0000313" key="3">
    <source>
        <dbReference type="EMBL" id="KAE8705594.1"/>
    </source>
</evidence>
<dbReference type="InterPro" id="IPR001611">
    <property type="entry name" value="Leu-rich_rpt"/>
</dbReference>
<reference evidence="3" key="1">
    <citation type="submission" date="2019-09" db="EMBL/GenBank/DDBJ databases">
        <title>Draft genome information of white flower Hibiscus syriacus.</title>
        <authorList>
            <person name="Kim Y.-M."/>
        </authorList>
    </citation>
    <scope>NUCLEOTIDE SEQUENCE [LARGE SCALE GENOMIC DNA]</scope>
    <source>
        <strain evidence="3">YM2019G1</strain>
    </source>
</reference>
<keyword evidence="2" id="KW-0677">Repeat</keyword>
<accession>A0A6A3ALV6</accession>
<dbReference type="PANTHER" id="PTHR48051">
    <property type="match status" value="1"/>
</dbReference>
<dbReference type="Proteomes" id="UP000436088">
    <property type="component" value="Unassembled WGS sequence"/>
</dbReference>
<keyword evidence="1" id="KW-0433">Leucine-rich repeat</keyword>
<dbReference type="GO" id="GO:0005737">
    <property type="term" value="C:cytoplasm"/>
    <property type="evidence" value="ECO:0007669"/>
    <property type="project" value="TreeGrafter"/>
</dbReference>
<keyword evidence="4" id="KW-1185">Reference proteome</keyword>
<dbReference type="Gene3D" id="3.80.10.10">
    <property type="entry name" value="Ribonuclease Inhibitor"/>
    <property type="match status" value="2"/>
</dbReference>
<name>A0A6A3ALV6_HIBSY</name>
<dbReference type="PROSITE" id="PS51450">
    <property type="entry name" value="LRR"/>
    <property type="match status" value="2"/>
</dbReference>
<gene>
    <name evidence="3" type="ORF">F3Y22_tig00110422pilonHSYRG00175</name>
</gene>
<evidence type="ECO:0000313" key="4">
    <source>
        <dbReference type="Proteomes" id="UP000436088"/>
    </source>
</evidence>
<dbReference type="InterPro" id="IPR050216">
    <property type="entry name" value="LRR_domain-containing"/>
</dbReference>
<protein>
    <submittedName>
        <fullName evidence="3">Plant intracellular Ras-group-related LRR protein 6</fullName>
    </submittedName>
</protein>
<dbReference type="SMART" id="SM00369">
    <property type="entry name" value="LRR_TYP"/>
    <property type="match status" value="4"/>
</dbReference>
<evidence type="ECO:0000256" key="2">
    <source>
        <dbReference type="ARBA" id="ARBA00022737"/>
    </source>
</evidence>
<dbReference type="EMBL" id="VEPZ02000981">
    <property type="protein sequence ID" value="KAE8705594.1"/>
    <property type="molecule type" value="Genomic_DNA"/>
</dbReference>
<dbReference type="PANTHER" id="PTHR48051:SF56">
    <property type="entry name" value="PLANT INTRACELLULAR RAS-GROUP-RELATED LRR PROTEIN 6-LIKE"/>
    <property type="match status" value="1"/>
</dbReference>
<dbReference type="AlphaFoldDB" id="A0A6A3ALV6"/>
<comment type="caution">
    <text evidence="3">The sequence shown here is derived from an EMBL/GenBank/DDBJ whole genome shotgun (WGS) entry which is preliminary data.</text>
</comment>
<dbReference type="InterPro" id="IPR032675">
    <property type="entry name" value="LRR_dom_sf"/>
</dbReference>
<sequence>MMTEQKQWIRMGDGSGSGKRLMEKEERLDIVDLSGLSMDSLPKASLNLTTICKLNLSNNNLQSIPESLTARLLNVVAFDVHFNQLKCLPNSIGCLSKLKTLNVIGGIECELQHSHKAPRFNGVRSNTREETVIELKQVGLSPSIHHPSHVPACSGRTPQLPSSYPEDMENLINLQINVSQNFQYLQNLPYSIGHLVSLVELDVSYNKIATLPDSIGCMKRLQKLSVEGNPLVSPPTEVFEQGLHTVKEYLGEKMNAGRRGPQKKKSWVGKLVKCGTFNGSSERGGRKGFIISEYRSIDGLTPSPRYMGVFSPRRLFSSGRYVSR</sequence>